<accession>A0A6G4WPL3</accession>
<name>A0A6G4WPL3_9ACTN</name>
<evidence type="ECO:0000313" key="2">
    <source>
        <dbReference type="Proteomes" id="UP000477722"/>
    </source>
</evidence>
<keyword evidence="2" id="KW-1185">Reference proteome</keyword>
<protein>
    <recommendedName>
        <fullName evidence="3">PD-(D/E)XK endonuclease-like domain-containing protein</fullName>
    </recommendedName>
</protein>
<dbReference type="RefSeq" id="WP_165296809.1">
    <property type="nucleotide sequence ID" value="NZ_JAAKZZ010000009.1"/>
</dbReference>
<comment type="caution">
    <text evidence="1">The sequence shown here is derived from an EMBL/GenBank/DDBJ whole genome shotgun (WGS) entry which is preliminary data.</text>
</comment>
<dbReference type="Proteomes" id="UP000477722">
    <property type="component" value="Unassembled WGS sequence"/>
</dbReference>
<gene>
    <name evidence="1" type="ORF">G5C65_01955</name>
</gene>
<evidence type="ECO:0000313" key="1">
    <source>
        <dbReference type="EMBL" id="NGO67145.1"/>
    </source>
</evidence>
<reference evidence="1 2" key="1">
    <citation type="submission" date="2020-02" db="EMBL/GenBank/DDBJ databases">
        <title>Whole-genome analyses of novel actinobacteria.</title>
        <authorList>
            <person name="Sahin N."/>
            <person name="Tatar D."/>
        </authorList>
    </citation>
    <scope>NUCLEOTIDE SEQUENCE [LARGE SCALE GENOMIC DNA]</scope>
    <source>
        <strain evidence="1 2">SB3404</strain>
    </source>
</reference>
<organism evidence="1 2">
    <name type="scientific">Streptomyces boncukensis</name>
    <dbReference type="NCBI Taxonomy" id="2711219"/>
    <lineage>
        <taxon>Bacteria</taxon>
        <taxon>Bacillati</taxon>
        <taxon>Actinomycetota</taxon>
        <taxon>Actinomycetes</taxon>
        <taxon>Kitasatosporales</taxon>
        <taxon>Streptomycetaceae</taxon>
        <taxon>Streptomyces</taxon>
    </lineage>
</organism>
<sequence>MTLVRTDTARGHRYELDGEPVTGVTTLIGGGLPKPALVPWAAKSAARYAVDHWRALAPMVASGEAESAYDEIRRAPFRERNAAAVRGTEVHRHAEALSRGEDVDVPDELYGYVSACADFLDDWAVRPLLTEAVVGSRAHHYAGTLDLVAALPNGEVALFDYKTGASGIWPDTALQAAAYRYADFYLTDDDREAGMAALGITAAYAVHLQPDGYAVHPLDAGWDTFRRFLDVAAVARAAKNFRALVHDPVSPAHLLTTTEPRA</sequence>
<dbReference type="EMBL" id="JAAKZZ010000009">
    <property type="protein sequence ID" value="NGO67145.1"/>
    <property type="molecule type" value="Genomic_DNA"/>
</dbReference>
<evidence type="ECO:0008006" key="3">
    <source>
        <dbReference type="Google" id="ProtNLM"/>
    </source>
</evidence>
<dbReference type="AlphaFoldDB" id="A0A6G4WPL3"/>
<proteinExistence type="predicted"/>